<comment type="caution">
    <text evidence="1">The sequence shown here is derived from an EMBL/GenBank/DDBJ whole genome shotgun (WGS) entry which is preliminary data.</text>
</comment>
<dbReference type="EMBL" id="CAJVPY010023863">
    <property type="protein sequence ID" value="CAG8785779.1"/>
    <property type="molecule type" value="Genomic_DNA"/>
</dbReference>
<feature type="non-terminal residue" evidence="1">
    <location>
        <position position="139"/>
    </location>
</feature>
<name>A0A9N9JKV2_9GLOM</name>
<dbReference type="AlphaFoldDB" id="A0A9N9JKV2"/>
<accession>A0A9N9JKV2</accession>
<protein>
    <submittedName>
        <fullName evidence="1">5456_t:CDS:1</fullName>
    </submittedName>
</protein>
<gene>
    <name evidence="1" type="ORF">DERYTH_LOCUS20372</name>
</gene>
<evidence type="ECO:0000313" key="1">
    <source>
        <dbReference type="EMBL" id="CAG8785779.1"/>
    </source>
</evidence>
<evidence type="ECO:0000313" key="2">
    <source>
        <dbReference type="Proteomes" id="UP000789405"/>
    </source>
</evidence>
<sequence>NCSRKSKAMQKLDKNDEISRMSSTNDINIDLCVPQNIILQIHDPKSDEYAAGQLKEVLSYTNLGIALQKYWFYSPKCAQLASDIFNVPVIVLTAESYSFISLNQEPGFCKRPIILQWHDSHIKLIEHKNWYTQPLSLNP</sequence>
<organism evidence="1 2">
    <name type="scientific">Dentiscutata erythropus</name>
    <dbReference type="NCBI Taxonomy" id="1348616"/>
    <lineage>
        <taxon>Eukaryota</taxon>
        <taxon>Fungi</taxon>
        <taxon>Fungi incertae sedis</taxon>
        <taxon>Mucoromycota</taxon>
        <taxon>Glomeromycotina</taxon>
        <taxon>Glomeromycetes</taxon>
        <taxon>Diversisporales</taxon>
        <taxon>Gigasporaceae</taxon>
        <taxon>Dentiscutata</taxon>
    </lineage>
</organism>
<dbReference type="OrthoDB" id="2379842at2759"/>
<feature type="non-terminal residue" evidence="1">
    <location>
        <position position="1"/>
    </location>
</feature>
<dbReference type="Proteomes" id="UP000789405">
    <property type="component" value="Unassembled WGS sequence"/>
</dbReference>
<reference evidence="1" key="1">
    <citation type="submission" date="2021-06" db="EMBL/GenBank/DDBJ databases">
        <authorList>
            <person name="Kallberg Y."/>
            <person name="Tangrot J."/>
            <person name="Rosling A."/>
        </authorList>
    </citation>
    <scope>NUCLEOTIDE SEQUENCE</scope>
    <source>
        <strain evidence="1">MA453B</strain>
    </source>
</reference>
<keyword evidence="2" id="KW-1185">Reference proteome</keyword>
<proteinExistence type="predicted"/>